<comment type="caution">
    <text evidence="3">The sequence shown here is derived from an EMBL/GenBank/DDBJ whole genome shotgun (WGS) entry which is preliminary data.</text>
</comment>
<proteinExistence type="predicted"/>
<feature type="domain" description="Acyltransferase 3" evidence="2">
    <location>
        <begin position="21"/>
        <end position="333"/>
    </location>
</feature>
<feature type="transmembrane region" description="Helical" evidence="1">
    <location>
        <begin position="49"/>
        <end position="68"/>
    </location>
</feature>
<feature type="transmembrane region" description="Helical" evidence="1">
    <location>
        <begin position="89"/>
        <end position="107"/>
    </location>
</feature>
<feature type="transmembrane region" description="Helical" evidence="1">
    <location>
        <begin position="119"/>
        <end position="142"/>
    </location>
</feature>
<dbReference type="RefSeq" id="WP_183981774.1">
    <property type="nucleotide sequence ID" value="NZ_JACIEV010000001.1"/>
</dbReference>
<dbReference type="EMBL" id="JACIEV010000001">
    <property type="protein sequence ID" value="MBB4152258.1"/>
    <property type="molecule type" value="Genomic_DNA"/>
</dbReference>
<dbReference type="AlphaFoldDB" id="A0A840FE09"/>
<feature type="transmembrane region" description="Helical" evidence="1">
    <location>
        <begin position="255"/>
        <end position="272"/>
    </location>
</feature>
<keyword evidence="1" id="KW-1133">Transmembrane helix</keyword>
<evidence type="ECO:0000256" key="1">
    <source>
        <dbReference type="SAM" id="Phobius"/>
    </source>
</evidence>
<keyword evidence="1" id="KW-0812">Transmembrane</keyword>
<accession>A0A840FE09</accession>
<evidence type="ECO:0000313" key="4">
    <source>
        <dbReference type="Proteomes" id="UP000529795"/>
    </source>
</evidence>
<dbReference type="GO" id="GO:0016747">
    <property type="term" value="F:acyltransferase activity, transferring groups other than amino-acyl groups"/>
    <property type="evidence" value="ECO:0007669"/>
    <property type="project" value="InterPro"/>
</dbReference>
<name>A0A840FE09_9SPHN</name>
<dbReference type="Pfam" id="PF01757">
    <property type="entry name" value="Acyl_transf_3"/>
    <property type="match status" value="1"/>
</dbReference>
<evidence type="ECO:0000259" key="2">
    <source>
        <dbReference type="Pfam" id="PF01757"/>
    </source>
</evidence>
<feature type="transmembrane region" description="Helical" evidence="1">
    <location>
        <begin position="163"/>
        <end position="184"/>
    </location>
</feature>
<organism evidence="3 4">
    <name type="scientific">Sphingomonas jinjuensis</name>
    <dbReference type="NCBI Taxonomy" id="535907"/>
    <lineage>
        <taxon>Bacteria</taxon>
        <taxon>Pseudomonadati</taxon>
        <taxon>Pseudomonadota</taxon>
        <taxon>Alphaproteobacteria</taxon>
        <taxon>Sphingomonadales</taxon>
        <taxon>Sphingomonadaceae</taxon>
        <taxon>Sphingomonas</taxon>
    </lineage>
</organism>
<keyword evidence="4" id="KW-1185">Reference proteome</keyword>
<feature type="transmembrane region" description="Helical" evidence="1">
    <location>
        <begin position="228"/>
        <end position="249"/>
    </location>
</feature>
<dbReference type="PANTHER" id="PTHR23028:SF134">
    <property type="entry name" value="PUTATIVE (AFU_ORTHOLOGUE AFUA_4G08520)-RELATED"/>
    <property type="match status" value="1"/>
</dbReference>
<dbReference type="InterPro" id="IPR002656">
    <property type="entry name" value="Acyl_transf_3_dom"/>
</dbReference>
<feature type="transmembrane region" description="Helical" evidence="1">
    <location>
        <begin position="279"/>
        <end position="296"/>
    </location>
</feature>
<dbReference type="InterPro" id="IPR050879">
    <property type="entry name" value="Acyltransferase_3"/>
</dbReference>
<evidence type="ECO:0000313" key="3">
    <source>
        <dbReference type="EMBL" id="MBB4152258.1"/>
    </source>
</evidence>
<keyword evidence="1" id="KW-0472">Membrane</keyword>
<protein>
    <submittedName>
        <fullName evidence="3">Peptidoglycan/LPS O-acetylase OafA/YrhL</fullName>
    </submittedName>
</protein>
<sequence>MTALANEDRSATGRRRVFHLLDAIRGLAAFAVAQRHAAWLMGIEAWPSTYLAVDLFFMLSGFVIAFSYERRLIEGMSWRHFMVLRVIRLYPLYLVGLALGLIALVGHEVQKPHPVDWTMIGEALFSAALMLPNWGLPAIVGPRWSLTYELVANAGYAALVRRLGAALLAGIIAVAGAVLIAEVARNGTIDLGWEYWQMPTALARVCFSFGIGVLLYRLHDGKVARHWAWVAAGIVGALSIAAFVVVGGSYLTLELLLVFLLFPALTVAAASVDVGPRGAVICGILGTTSYALYVIHQPAALLWEAGLKRVFGADAMLVPWAGWVLLPILGVVAWLLDRYYDTPVRRRLVAAYNGARGAKNRR</sequence>
<feature type="transmembrane region" description="Helical" evidence="1">
    <location>
        <begin position="196"/>
        <end position="216"/>
    </location>
</feature>
<dbReference type="Proteomes" id="UP000529795">
    <property type="component" value="Unassembled WGS sequence"/>
</dbReference>
<feature type="transmembrane region" description="Helical" evidence="1">
    <location>
        <begin position="316"/>
        <end position="336"/>
    </location>
</feature>
<gene>
    <name evidence="3" type="ORF">GGQ80_000134</name>
</gene>
<dbReference type="PANTHER" id="PTHR23028">
    <property type="entry name" value="ACETYLTRANSFERASE"/>
    <property type="match status" value="1"/>
</dbReference>
<reference evidence="3 4" key="1">
    <citation type="submission" date="2020-08" db="EMBL/GenBank/DDBJ databases">
        <title>Genomic Encyclopedia of Type Strains, Phase IV (KMG-IV): sequencing the most valuable type-strain genomes for metagenomic binning, comparative biology and taxonomic classification.</title>
        <authorList>
            <person name="Goeker M."/>
        </authorList>
    </citation>
    <scope>NUCLEOTIDE SEQUENCE [LARGE SCALE GENOMIC DNA]</scope>
    <source>
        <strain evidence="3 4">YC6723</strain>
    </source>
</reference>